<reference evidence="3" key="1">
    <citation type="submission" date="2016-12" db="EMBL/GenBank/DDBJ databases">
        <authorList>
            <person name="Brunel B."/>
        </authorList>
    </citation>
    <scope>NUCLEOTIDE SEQUENCE [LARGE SCALE GENOMIC DNA]</scope>
</reference>
<gene>
    <name evidence="2" type="ORF">BQ8482_40025</name>
</gene>
<accession>A0A2P9ASX7</accession>
<feature type="chain" id="PRO_5015178870" evidence="1">
    <location>
        <begin position="23"/>
        <end position="291"/>
    </location>
</feature>
<feature type="signal peptide" evidence="1">
    <location>
        <begin position="1"/>
        <end position="22"/>
    </location>
</feature>
<evidence type="ECO:0000313" key="3">
    <source>
        <dbReference type="Proteomes" id="UP000245698"/>
    </source>
</evidence>
<organism evidence="2 3">
    <name type="scientific">Mesorhizobium delmotii</name>
    <dbReference type="NCBI Taxonomy" id="1631247"/>
    <lineage>
        <taxon>Bacteria</taxon>
        <taxon>Pseudomonadati</taxon>
        <taxon>Pseudomonadota</taxon>
        <taxon>Alphaproteobacteria</taxon>
        <taxon>Hyphomicrobiales</taxon>
        <taxon>Phyllobacteriaceae</taxon>
        <taxon>Mesorhizobium</taxon>
    </lineage>
</organism>
<protein>
    <submittedName>
        <fullName evidence="2">Phosphonate ABC transporter, periplasmic phosphonate-binding protein</fullName>
    </submittedName>
</protein>
<dbReference type="Proteomes" id="UP000245698">
    <property type="component" value="Unassembled WGS sequence"/>
</dbReference>
<dbReference type="SUPFAM" id="SSF53850">
    <property type="entry name" value="Periplasmic binding protein-like II"/>
    <property type="match status" value="1"/>
</dbReference>
<dbReference type="PANTHER" id="PTHR35841">
    <property type="entry name" value="PHOSPHONATES-BINDING PERIPLASMIC PROTEIN"/>
    <property type="match status" value="1"/>
</dbReference>
<dbReference type="AlphaFoldDB" id="A0A2P9ASX7"/>
<evidence type="ECO:0000256" key="1">
    <source>
        <dbReference type="SAM" id="SignalP"/>
    </source>
</evidence>
<keyword evidence="1" id="KW-0732">Signal</keyword>
<sequence>MRISTILTAATLALATTSLAQAENFKLAITDVEGLERLQTEWGPFKSALEQASGHTFEFFPVSNRTAAAEALRAKRVDFVITGPAEYVVINKMTDAKSLIGLSRPDYFCAIVVKADSLFVKPADLAGKKVALDDIGSTSGHLCPSQLLADYGIDPQSGVDVTHTSRAVAHEALKRGDVEAIGVNYTSWTRGVRDKDESTPPGAFRVIARSGDLPNDLLMVGAHVDPAVGESIRTKMIESKAAIIEGIVSVGGENEKFTGMDIVEVDDEAYAPVRAMYTTIGYPQFSEFVGE</sequence>
<keyword evidence="3" id="KW-1185">Reference proteome</keyword>
<dbReference type="RefSeq" id="WP_123150817.1">
    <property type="nucleotide sequence ID" value="NZ_FUIG01000048.1"/>
</dbReference>
<proteinExistence type="predicted"/>
<dbReference type="Gene3D" id="3.40.190.10">
    <property type="entry name" value="Periplasmic binding protein-like II"/>
    <property type="match status" value="2"/>
</dbReference>
<dbReference type="Pfam" id="PF12974">
    <property type="entry name" value="Phosphonate-bd"/>
    <property type="match status" value="1"/>
</dbReference>
<dbReference type="PANTHER" id="PTHR35841:SF1">
    <property type="entry name" value="PHOSPHONATES-BINDING PERIPLASMIC PROTEIN"/>
    <property type="match status" value="1"/>
</dbReference>
<dbReference type="EMBL" id="FUIG01000048">
    <property type="protein sequence ID" value="SJM34243.1"/>
    <property type="molecule type" value="Genomic_DNA"/>
</dbReference>
<evidence type="ECO:0000313" key="2">
    <source>
        <dbReference type="EMBL" id="SJM34243.1"/>
    </source>
</evidence>
<name>A0A2P9ASX7_9HYPH</name>